<dbReference type="InterPro" id="IPR019405">
    <property type="entry name" value="Lactonase_7-beta_prop"/>
</dbReference>
<evidence type="ECO:0000256" key="1">
    <source>
        <dbReference type="ARBA" id="ARBA00005564"/>
    </source>
</evidence>
<dbReference type="InterPro" id="IPR050282">
    <property type="entry name" value="Cycloisomerase_2"/>
</dbReference>
<reference evidence="3 4" key="1">
    <citation type="submission" date="2021-07" db="EMBL/GenBank/DDBJ databases">
        <title>Paraburkholderia edwinii protects Aspergillus sp. from phenazines by acting as a toxin sponge.</title>
        <authorList>
            <person name="Dahlstrom K.M."/>
            <person name="Newman D.K."/>
        </authorList>
    </citation>
    <scope>NUCLEOTIDE SEQUENCE [LARGE SCALE GENOMIC DNA]</scope>
    <source>
        <strain evidence="3 4">Pe01</strain>
    </source>
</reference>
<gene>
    <name evidence="3" type="ORF">KZJ38_31900</name>
</gene>
<dbReference type="PANTHER" id="PTHR30344:SF1">
    <property type="entry name" value="6-PHOSPHOGLUCONOLACTONASE"/>
    <property type="match status" value="1"/>
</dbReference>
<dbReference type="Gene3D" id="2.130.10.10">
    <property type="entry name" value="YVTN repeat-like/Quinoprotein amine dehydrogenase"/>
    <property type="match status" value="1"/>
</dbReference>
<dbReference type="SUPFAM" id="SSF51004">
    <property type="entry name" value="C-terminal (heme d1) domain of cytochrome cd1-nitrite reductase"/>
    <property type="match status" value="1"/>
</dbReference>
<name>A0ABX8UY81_9BURK</name>
<dbReference type="Proteomes" id="UP000826462">
    <property type="component" value="Chromosome 2"/>
</dbReference>
<protein>
    <submittedName>
        <fullName evidence="3">Lactonase family protein</fullName>
    </submittedName>
</protein>
<evidence type="ECO:0000313" key="4">
    <source>
        <dbReference type="Proteomes" id="UP000826462"/>
    </source>
</evidence>
<dbReference type="Pfam" id="PF10282">
    <property type="entry name" value="Lactonase"/>
    <property type="match status" value="1"/>
</dbReference>
<keyword evidence="4" id="KW-1185">Reference proteome</keyword>
<organism evidence="3 4">
    <name type="scientific">Paraburkholderia edwinii</name>
    <dbReference type="NCBI Taxonomy" id="2861782"/>
    <lineage>
        <taxon>Bacteria</taxon>
        <taxon>Pseudomonadati</taxon>
        <taxon>Pseudomonadota</taxon>
        <taxon>Betaproteobacteria</taxon>
        <taxon>Burkholderiales</taxon>
        <taxon>Burkholderiaceae</taxon>
        <taxon>Paraburkholderia</taxon>
    </lineage>
</organism>
<dbReference type="EMBL" id="CP080096">
    <property type="protein sequence ID" value="QYD73894.1"/>
    <property type="molecule type" value="Genomic_DNA"/>
</dbReference>
<dbReference type="PANTHER" id="PTHR30344">
    <property type="entry name" value="6-PHOSPHOGLUCONOLACTONASE-RELATED"/>
    <property type="match status" value="1"/>
</dbReference>
<sequence>MAYVGSRTTAARNGKGKGLSVYAVDARSGAWTLLQVVEGLVNPSFLTLNRAHDRLYAVHGDHAEVSSFAVDPADGTLRFLNWQPCGGTNPVHLELSIDERELVVANYATGTIAVLPVATDGSLEPVRLLLGLPGSPGPHRIEQNSPHPHHALRFTSAGRSTPWHIVPDKGLDAVFAIRIGVSAAETQINRFRSRECAGPRHAAFHPALPLVYIGNELDSTVTTLAFDEDAGTLQCVGHVSTLPGEYSGPNRVAGIVMHPSGRMLYVSNRGHDSVACLPLDVNGLIAPLAATFVPSLGHFPRFITLTPDGRRLLVANERSHTIVSRALESDRLLPLREAALVETGSPVCVVFAGHAR</sequence>
<keyword evidence="2" id="KW-0313">Glucose metabolism</keyword>
<comment type="similarity">
    <text evidence="1">Belongs to the cycloisomerase 2 family.</text>
</comment>
<evidence type="ECO:0000256" key="2">
    <source>
        <dbReference type="ARBA" id="ARBA00022526"/>
    </source>
</evidence>
<proteinExistence type="inferred from homology"/>
<evidence type="ECO:0000313" key="3">
    <source>
        <dbReference type="EMBL" id="QYD73894.1"/>
    </source>
</evidence>
<keyword evidence="2" id="KW-0119">Carbohydrate metabolism</keyword>
<dbReference type="InterPro" id="IPR015943">
    <property type="entry name" value="WD40/YVTN_repeat-like_dom_sf"/>
</dbReference>
<accession>A0ABX8UY81</accession>
<dbReference type="InterPro" id="IPR011048">
    <property type="entry name" value="Haem_d1_sf"/>
</dbReference>